<feature type="transmembrane region" description="Helical" evidence="1">
    <location>
        <begin position="7"/>
        <end position="25"/>
    </location>
</feature>
<feature type="transmembrane region" description="Helical" evidence="1">
    <location>
        <begin position="55"/>
        <end position="77"/>
    </location>
</feature>
<dbReference type="AlphaFoldDB" id="A0A6J4R493"/>
<keyword evidence="1" id="KW-0812">Transmembrane</keyword>
<sequence>MRGSAGVLYWAVIGLLALFGLYVSVLAELPLYLLLVPAALILFGMWWPGLRYSGAFLVVLGGYPALLISSAVLSQGINADWSCSRVAFDGIGNPNGGTGACTTISIDLVVIGLVFWAVTLSGVALLYILPQRAHSRATSA</sequence>
<organism evidence="2">
    <name type="scientific">uncultured Rubrobacteraceae bacterium</name>
    <dbReference type="NCBI Taxonomy" id="349277"/>
    <lineage>
        <taxon>Bacteria</taxon>
        <taxon>Bacillati</taxon>
        <taxon>Actinomycetota</taxon>
        <taxon>Rubrobacteria</taxon>
        <taxon>Rubrobacterales</taxon>
        <taxon>Rubrobacteraceae</taxon>
        <taxon>environmental samples</taxon>
    </lineage>
</organism>
<gene>
    <name evidence="2" type="ORF">AVDCRST_MAG14-2676</name>
</gene>
<evidence type="ECO:0000256" key="1">
    <source>
        <dbReference type="SAM" id="Phobius"/>
    </source>
</evidence>
<keyword evidence="1" id="KW-0472">Membrane</keyword>
<accession>A0A6J4R493</accession>
<feature type="transmembrane region" description="Helical" evidence="1">
    <location>
        <begin position="108"/>
        <end position="129"/>
    </location>
</feature>
<reference evidence="2" key="1">
    <citation type="submission" date="2020-02" db="EMBL/GenBank/DDBJ databases">
        <authorList>
            <person name="Meier V. D."/>
        </authorList>
    </citation>
    <scope>NUCLEOTIDE SEQUENCE</scope>
    <source>
        <strain evidence="2">AVDCRST_MAG14</strain>
    </source>
</reference>
<name>A0A6J4R493_9ACTN</name>
<protein>
    <submittedName>
        <fullName evidence="2">Uncharacterized protein</fullName>
    </submittedName>
</protein>
<feature type="transmembrane region" description="Helical" evidence="1">
    <location>
        <begin position="31"/>
        <end position="48"/>
    </location>
</feature>
<proteinExistence type="predicted"/>
<keyword evidence="1" id="KW-1133">Transmembrane helix</keyword>
<dbReference type="EMBL" id="CADCVG010000110">
    <property type="protein sequence ID" value="CAA9462338.1"/>
    <property type="molecule type" value="Genomic_DNA"/>
</dbReference>
<evidence type="ECO:0000313" key="2">
    <source>
        <dbReference type="EMBL" id="CAA9462338.1"/>
    </source>
</evidence>